<accession>A0A1I7XBZ0</accession>
<sequence>MLSSSKFALKDVIRNHVCSAIFQYDPVARLVDSRPLIDQTTNLVRINHHALQTSLSSYFSS</sequence>
<dbReference type="AlphaFoldDB" id="A0A1I7XBZ0"/>
<evidence type="ECO:0000313" key="2">
    <source>
        <dbReference type="WBParaSite" id="Hba_14959"/>
    </source>
</evidence>
<evidence type="ECO:0000313" key="1">
    <source>
        <dbReference type="Proteomes" id="UP000095283"/>
    </source>
</evidence>
<organism evidence="1 2">
    <name type="scientific">Heterorhabditis bacteriophora</name>
    <name type="common">Entomopathogenic nematode worm</name>
    <dbReference type="NCBI Taxonomy" id="37862"/>
    <lineage>
        <taxon>Eukaryota</taxon>
        <taxon>Metazoa</taxon>
        <taxon>Ecdysozoa</taxon>
        <taxon>Nematoda</taxon>
        <taxon>Chromadorea</taxon>
        <taxon>Rhabditida</taxon>
        <taxon>Rhabditina</taxon>
        <taxon>Rhabditomorpha</taxon>
        <taxon>Strongyloidea</taxon>
        <taxon>Heterorhabditidae</taxon>
        <taxon>Heterorhabditis</taxon>
    </lineage>
</organism>
<dbReference type="Proteomes" id="UP000095283">
    <property type="component" value="Unplaced"/>
</dbReference>
<name>A0A1I7XBZ0_HETBA</name>
<reference evidence="2" key="1">
    <citation type="submission" date="2016-11" db="UniProtKB">
        <authorList>
            <consortium name="WormBaseParasite"/>
        </authorList>
    </citation>
    <scope>IDENTIFICATION</scope>
</reference>
<keyword evidence="1" id="KW-1185">Reference proteome</keyword>
<protein>
    <submittedName>
        <fullName evidence="2">Uncharacterized protein</fullName>
    </submittedName>
</protein>
<dbReference type="WBParaSite" id="Hba_14959">
    <property type="protein sequence ID" value="Hba_14959"/>
    <property type="gene ID" value="Hba_14959"/>
</dbReference>
<proteinExistence type="predicted"/>